<gene>
    <name evidence="1" type="ORF">I4901_12090</name>
</gene>
<protein>
    <submittedName>
        <fullName evidence="1">Uncharacterized protein</fullName>
    </submittedName>
</protein>
<dbReference type="EMBL" id="JADSJR010000015">
    <property type="protein sequence ID" value="MBG2915103.1"/>
    <property type="molecule type" value="Genomic_DNA"/>
</dbReference>
<evidence type="ECO:0000313" key="2">
    <source>
        <dbReference type="Proteomes" id="UP000612266"/>
    </source>
</evidence>
<name>A0A8I0WTT6_9GAMM</name>
<evidence type="ECO:0000313" key="1">
    <source>
        <dbReference type="EMBL" id="MBG2915103.1"/>
    </source>
</evidence>
<dbReference type="RefSeq" id="WP_099660552.1">
    <property type="nucleotide sequence ID" value="NZ_CP073356.1"/>
</dbReference>
<comment type="caution">
    <text evidence="1">The sequence shown here is derived from an EMBL/GenBank/DDBJ whole genome shotgun (WGS) entry which is preliminary data.</text>
</comment>
<dbReference type="Proteomes" id="UP000612266">
    <property type="component" value="Unassembled WGS sequence"/>
</dbReference>
<reference evidence="1" key="1">
    <citation type="submission" date="2020-11" db="EMBL/GenBank/DDBJ databases">
        <title>Enhanced detection system for hospital associated transmission using whole genome sequencing surveillance.</title>
        <authorList>
            <person name="Harrison L.H."/>
            <person name="Van Tyne D."/>
            <person name="Marsh J.W."/>
            <person name="Griffith M.P."/>
            <person name="Snyder D.J."/>
            <person name="Cooper V.S."/>
            <person name="Mustapha M."/>
        </authorList>
    </citation>
    <scope>NUCLEOTIDE SEQUENCE</scope>
    <source>
        <strain evidence="1">PR00070</strain>
    </source>
</reference>
<accession>A0A8I0WTT6</accession>
<dbReference type="AlphaFoldDB" id="A0A8I0WTT6"/>
<proteinExistence type="predicted"/>
<organism evidence="1 2">
    <name type="scientific">Proteus terrae subsp. cibarius</name>
    <dbReference type="NCBI Taxonomy" id="626774"/>
    <lineage>
        <taxon>Bacteria</taxon>
        <taxon>Pseudomonadati</taxon>
        <taxon>Pseudomonadota</taxon>
        <taxon>Gammaproteobacteria</taxon>
        <taxon>Enterobacterales</taxon>
        <taxon>Morganellaceae</taxon>
        <taxon>Proteus</taxon>
    </lineage>
</organism>
<sequence length="197" mass="22843">MITSQQAQDIVLNHCHSSPCGERFAIYFCELSPKQDFWIIRCNSERYVIYNQPEHCYVGVNAYLVDTFTGKIDTVGSGESVEDFLQDIYDAKAAGSQFYLLRPTFSKENKIALLNLKQWLGYGYTDTVNLLTISRNWFTGKRRHLQHIQALLNKSNIETEIVLVDKIEHAIIVDNSIWFEEDIIKELRKVIRNKNSC</sequence>